<dbReference type="InterPro" id="IPR008405">
    <property type="entry name" value="ApoL"/>
</dbReference>
<dbReference type="GO" id="GO:0006869">
    <property type="term" value="P:lipid transport"/>
    <property type="evidence" value="ECO:0007669"/>
    <property type="project" value="InterPro"/>
</dbReference>
<reference evidence="4" key="2">
    <citation type="submission" date="2025-08" db="UniProtKB">
        <authorList>
            <consortium name="Ensembl"/>
        </authorList>
    </citation>
    <scope>IDENTIFICATION</scope>
</reference>
<organism evidence="4 5">
    <name type="scientific">Peromyscus maniculatus bairdii</name>
    <name type="common">Prairie deer mouse</name>
    <dbReference type="NCBI Taxonomy" id="230844"/>
    <lineage>
        <taxon>Eukaryota</taxon>
        <taxon>Metazoa</taxon>
        <taxon>Chordata</taxon>
        <taxon>Craniata</taxon>
        <taxon>Vertebrata</taxon>
        <taxon>Euteleostomi</taxon>
        <taxon>Mammalia</taxon>
        <taxon>Eutheria</taxon>
        <taxon>Euarchontoglires</taxon>
        <taxon>Glires</taxon>
        <taxon>Rodentia</taxon>
        <taxon>Myomorpha</taxon>
        <taxon>Muroidea</taxon>
        <taxon>Cricetidae</taxon>
        <taxon>Neotominae</taxon>
        <taxon>Peromyscus</taxon>
    </lineage>
</organism>
<dbReference type="Pfam" id="PF05461">
    <property type="entry name" value="ApoL"/>
    <property type="match status" value="1"/>
</dbReference>
<dbReference type="PANTHER" id="PTHR14096">
    <property type="entry name" value="APOLIPOPROTEIN L"/>
    <property type="match status" value="1"/>
</dbReference>
<feature type="transmembrane region" description="Helical" evidence="3">
    <location>
        <begin position="62"/>
        <end position="84"/>
    </location>
</feature>
<reference evidence="4 5" key="1">
    <citation type="submission" date="2018-10" db="EMBL/GenBank/DDBJ databases">
        <title>Improved assembly of the deer mouse Peromyscus maniculatus genome.</title>
        <authorList>
            <person name="Lassance J.-M."/>
            <person name="Hoekstra H.E."/>
        </authorList>
    </citation>
    <scope>NUCLEOTIDE SEQUENCE [LARGE SCALE GENOMIC DNA]</scope>
</reference>
<dbReference type="PANTHER" id="PTHR14096:SF7">
    <property type="entry name" value="APOLIPOPROTEIN L6"/>
    <property type="match status" value="1"/>
</dbReference>
<feature type="region of interest" description="Disordered" evidence="2">
    <location>
        <begin position="269"/>
        <end position="306"/>
    </location>
</feature>
<sequence length="316" mass="34437">TALVLMRMMNHAAEKEYEADVELEFLKQFPSWKKDAKKHIRNLYAIADRIDKSHQKATKTNVVSNSASVVSGIMSLMGFALAPVTAGGSLMLTAAGVGLGVVAGVTNIVTDVKENSRKRRALAEANRVMPTSDQELEEVRGKKTAYVIATGEVVSKCGNAWETINNHIRALQLTKTHPHLTSAAKKLMSAGQVSTRTSRQVQKAFGGTALAMTKNALMKNGLLAALSLAHDLHSLYADWKDLEAGTPTELAKELRERAEVLDRVLSEQTRRYKNSQKRPAGSSLETAMETQPPPLSSIGKARPRGQWHRGAEIMGL</sequence>
<evidence type="ECO:0000256" key="1">
    <source>
        <dbReference type="ARBA" id="ARBA00010090"/>
    </source>
</evidence>
<reference evidence="4" key="3">
    <citation type="submission" date="2025-09" db="UniProtKB">
        <authorList>
            <consortium name="Ensembl"/>
        </authorList>
    </citation>
    <scope>IDENTIFICATION</scope>
</reference>
<evidence type="ECO:0008006" key="6">
    <source>
        <dbReference type="Google" id="ProtNLM"/>
    </source>
</evidence>
<dbReference type="GO" id="GO:0016020">
    <property type="term" value="C:membrane"/>
    <property type="evidence" value="ECO:0007669"/>
    <property type="project" value="TreeGrafter"/>
</dbReference>
<dbReference type="AlphaFoldDB" id="A0A8C8SZV1"/>
<dbReference type="Proteomes" id="UP000694547">
    <property type="component" value="Chromosome 20"/>
</dbReference>
<dbReference type="Ensembl" id="ENSPEMT00000000725.2">
    <property type="protein sequence ID" value="ENSPEMP00000000719.2"/>
    <property type="gene ID" value="ENSPEMG00000000519.2"/>
</dbReference>
<evidence type="ECO:0000256" key="2">
    <source>
        <dbReference type="SAM" id="MobiDB-lite"/>
    </source>
</evidence>
<evidence type="ECO:0000313" key="5">
    <source>
        <dbReference type="Proteomes" id="UP000694547"/>
    </source>
</evidence>
<dbReference type="GeneTree" id="ENSGT01030000234599"/>
<name>A0A8C8SZV1_PERMB</name>
<evidence type="ECO:0000313" key="4">
    <source>
        <dbReference type="Ensembl" id="ENSPEMP00000000719.2"/>
    </source>
</evidence>
<dbReference type="GO" id="GO:0042157">
    <property type="term" value="P:lipoprotein metabolic process"/>
    <property type="evidence" value="ECO:0007669"/>
    <property type="project" value="InterPro"/>
</dbReference>
<feature type="transmembrane region" description="Helical" evidence="3">
    <location>
        <begin position="90"/>
        <end position="110"/>
    </location>
</feature>
<keyword evidence="3" id="KW-0812">Transmembrane</keyword>
<keyword evidence="3" id="KW-0472">Membrane</keyword>
<accession>A0A8C8SZV1</accession>
<protein>
    <recommendedName>
        <fullName evidence="6">Apolipoprotein L6-like</fullName>
    </recommendedName>
</protein>
<dbReference type="GO" id="GO:0008289">
    <property type="term" value="F:lipid binding"/>
    <property type="evidence" value="ECO:0007669"/>
    <property type="project" value="InterPro"/>
</dbReference>
<dbReference type="GO" id="GO:0005576">
    <property type="term" value="C:extracellular region"/>
    <property type="evidence" value="ECO:0007669"/>
    <property type="project" value="InterPro"/>
</dbReference>
<keyword evidence="5" id="KW-1185">Reference proteome</keyword>
<evidence type="ECO:0000256" key="3">
    <source>
        <dbReference type="SAM" id="Phobius"/>
    </source>
</evidence>
<keyword evidence="3" id="KW-1133">Transmembrane helix</keyword>
<comment type="similarity">
    <text evidence="1">Belongs to the apolipoprotein L family.</text>
</comment>
<proteinExistence type="inferred from homology"/>